<evidence type="ECO:0000256" key="13">
    <source>
        <dbReference type="ARBA" id="ARBA00048523"/>
    </source>
</evidence>
<dbReference type="SFLD" id="SFLDF00029">
    <property type="entry name" value="phosphoserine_phosphatase"/>
    <property type="match status" value="1"/>
</dbReference>
<evidence type="ECO:0000256" key="2">
    <source>
        <dbReference type="ARBA" id="ARBA00005135"/>
    </source>
</evidence>
<reference evidence="15 16" key="1">
    <citation type="submission" date="2016-10" db="EMBL/GenBank/DDBJ databases">
        <authorList>
            <person name="de Groot N.N."/>
        </authorList>
    </citation>
    <scope>NUCLEOTIDE SEQUENCE [LARGE SCALE GENOMIC DNA]</scope>
    <source>
        <strain evidence="15 16">R5</strain>
    </source>
</reference>
<keyword evidence="10" id="KW-0718">Serine biosynthesis</keyword>
<dbReference type="UniPathway" id="UPA00135">
    <property type="reaction ID" value="UER00198"/>
</dbReference>
<sequence>MSLVATLICNPASPALESTIVDGARAVLPSPGPAQWLFNEVAADIPFEGEDSSRDGIKTIEERLRQARGDLPIDIVVQPRIARRKKLFLADMDSTMIGQECIDELADFAGLKAHVAAITERAMRGEIEFESALRERVALLKGLPVSVVDEVLDKRITLTPGGRELVMTMRAHGAYTCLISGGFTLFTKVVAAKVGFQENRANQLQVVDGKLTGEVVEPILGRATKLATLIELTESFDLDEIDTLVVGDGANDLGMIQAAGLGVAYHAKPAVAAAAAVRIDHGDLTALLYAQGYRRDEFVAG</sequence>
<dbReference type="PANTHER" id="PTHR43344:SF2">
    <property type="entry name" value="PHOSPHOSERINE PHOSPHATASE"/>
    <property type="match status" value="1"/>
</dbReference>
<dbReference type="InterPro" id="IPR023214">
    <property type="entry name" value="HAD_sf"/>
</dbReference>
<organism evidence="15 16">
    <name type="scientific">Bradyrhizobium brasilense</name>
    <dbReference type="NCBI Taxonomy" id="1419277"/>
    <lineage>
        <taxon>Bacteria</taxon>
        <taxon>Pseudomonadati</taxon>
        <taxon>Pseudomonadota</taxon>
        <taxon>Alphaproteobacteria</taxon>
        <taxon>Hyphomicrobiales</taxon>
        <taxon>Nitrobacteraceae</taxon>
        <taxon>Bradyrhizobium</taxon>
    </lineage>
</organism>
<dbReference type="EC" id="3.1.3.3" evidence="4"/>
<dbReference type="EMBL" id="FMZW01000064">
    <property type="protein sequence ID" value="SDF61658.1"/>
    <property type="molecule type" value="Genomic_DNA"/>
</dbReference>
<accession>A0A1G7MIE6</accession>
<evidence type="ECO:0000256" key="14">
    <source>
        <dbReference type="PIRSR" id="PIRSR604469-1"/>
    </source>
</evidence>
<dbReference type="NCBIfam" id="TIGR01488">
    <property type="entry name" value="HAD-SF-IB"/>
    <property type="match status" value="1"/>
</dbReference>
<dbReference type="SFLD" id="SFLDG01137">
    <property type="entry name" value="C1.6.1:_Phosphoserine_Phosphat"/>
    <property type="match status" value="1"/>
</dbReference>
<dbReference type="Pfam" id="PF12710">
    <property type="entry name" value="HAD"/>
    <property type="match status" value="1"/>
</dbReference>
<dbReference type="GO" id="GO:0005737">
    <property type="term" value="C:cytoplasm"/>
    <property type="evidence" value="ECO:0007669"/>
    <property type="project" value="TreeGrafter"/>
</dbReference>
<evidence type="ECO:0000256" key="8">
    <source>
        <dbReference type="ARBA" id="ARBA00022801"/>
    </source>
</evidence>
<dbReference type="PANTHER" id="PTHR43344">
    <property type="entry name" value="PHOSPHOSERINE PHOSPHATASE"/>
    <property type="match status" value="1"/>
</dbReference>
<dbReference type="GO" id="GO:0036424">
    <property type="term" value="F:L-phosphoserine phosphatase activity"/>
    <property type="evidence" value="ECO:0007669"/>
    <property type="project" value="InterPro"/>
</dbReference>
<protein>
    <recommendedName>
        <fullName evidence="5">Phosphoserine phosphatase</fullName>
        <ecNumber evidence="4">3.1.3.3</ecNumber>
    </recommendedName>
    <alternativeName>
        <fullName evidence="11">O-phosphoserine phosphohydrolase</fullName>
    </alternativeName>
</protein>
<name>A0A1G7MIE6_9BRAD</name>
<comment type="catalytic activity">
    <reaction evidence="13">
        <text>O-phospho-D-serine + H2O = D-serine + phosphate</text>
        <dbReference type="Rhea" id="RHEA:24873"/>
        <dbReference type="ChEBI" id="CHEBI:15377"/>
        <dbReference type="ChEBI" id="CHEBI:35247"/>
        <dbReference type="ChEBI" id="CHEBI:43474"/>
        <dbReference type="ChEBI" id="CHEBI:58680"/>
        <dbReference type="EC" id="3.1.3.3"/>
    </reaction>
</comment>
<comment type="cofactor">
    <cofactor evidence="1">
        <name>Mg(2+)</name>
        <dbReference type="ChEBI" id="CHEBI:18420"/>
    </cofactor>
</comment>
<evidence type="ECO:0000256" key="5">
    <source>
        <dbReference type="ARBA" id="ARBA00015196"/>
    </source>
</evidence>
<dbReference type="InterPro" id="IPR004469">
    <property type="entry name" value="PSP"/>
</dbReference>
<feature type="active site" description="Proton donor" evidence="14">
    <location>
        <position position="93"/>
    </location>
</feature>
<dbReference type="RefSeq" id="WP_092089953.1">
    <property type="nucleotide sequence ID" value="NZ_FMZW01000064.1"/>
</dbReference>
<evidence type="ECO:0000256" key="1">
    <source>
        <dbReference type="ARBA" id="ARBA00001946"/>
    </source>
</evidence>
<dbReference type="InterPro" id="IPR036412">
    <property type="entry name" value="HAD-like_sf"/>
</dbReference>
<evidence type="ECO:0000256" key="3">
    <source>
        <dbReference type="ARBA" id="ARBA00009184"/>
    </source>
</evidence>
<evidence type="ECO:0000313" key="16">
    <source>
        <dbReference type="Proteomes" id="UP000199245"/>
    </source>
</evidence>
<comment type="catalytic activity">
    <reaction evidence="12">
        <text>O-phospho-L-serine + H2O = L-serine + phosphate</text>
        <dbReference type="Rhea" id="RHEA:21208"/>
        <dbReference type="ChEBI" id="CHEBI:15377"/>
        <dbReference type="ChEBI" id="CHEBI:33384"/>
        <dbReference type="ChEBI" id="CHEBI:43474"/>
        <dbReference type="ChEBI" id="CHEBI:57524"/>
        <dbReference type="EC" id="3.1.3.3"/>
    </reaction>
</comment>
<gene>
    <name evidence="15" type="ORF">SAMN05216337_106411</name>
</gene>
<keyword evidence="6" id="KW-0028">Amino-acid biosynthesis</keyword>
<dbReference type="AlphaFoldDB" id="A0A1G7MIE6"/>
<dbReference type="InterPro" id="IPR050582">
    <property type="entry name" value="HAD-like_SerB"/>
</dbReference>
<evidence type="ECO:0000256" key="10">
    <source>
        <dbReference type="ARBA" id="ARBA00023299"/>
    </source>
</evidence>
<evidence type="ECO:0000256" key="6">
    <source>
        <dbReference type="ARBA" id="ARBA00022605"/>
    </source>
</evidence>
<comment type="similarity">
    <text evidence="3">Belongs to the HAD-like hydrolase superfamily. SerB family.</text>
</comment>
<comment type="pathway">
    <text evidence="2">Amino-acid biosynthesis; L-serine biosynthesis; L-serine from 3-phospho-D-glycerate: step 3/3.</text>
</comment>
<evidence type="ECO:0000256" key="9">
    <source>
        <dbReference type="ARBA" id="ARBA00022842"/>
    </source>
</evidence>
<feature type="active site" description="Nucleophile" evidence="14">
    <location>
        <position position="91"/>
    </location>
</feature>
<evidence type="ECO:0000256" key="12">
    <source>
        <dbReference type="ARBA" id="ARBA00048138"/>
    </source>
</evidence>
<evidence type="ECO:0000256" key="4">
    <source>
        <dbReference type="ARBA" id="ARBA00012640"/>
    </source>
</evidence>
<evidence type="ECO:0000256" key="11">
    <source>
        <dbReference type="ARBA" id="ARBA00031693"/>
    </source>
</evidence>
<dbReference type="GO" id="GO:0006564">
    <property type="term" value="P:L-serine biosynthetic process"/>
    <property type="evidence" value="ECO:0007669"/>
    <property type="project" value="UniProtKB-KW"/>
</dbReference>
<keyword evidence="7" id="KW-0479">Metal-binding</keyword>
<dbReference type="Proteomes" id="UP000199245">
    <property type="component" value="Unassembled WGS sequence"/>
</dbReference>
<proteinExistence type="inferred from homology"/>
<dbReference type="GO" id="GO:0000287">
    <property type="term" value="F:magnesium ion binding"/>
    <property type="evidence" value="ECO:0007669"/>
    <property type="project" value="TreeGrafter"/>
</dbReference>
<dbReference type="Gene3D" id="3.40.50.1000">
    <property type="entry name" value="HAD superfamily/HAD-like"/>
    <property type="match status" value="1"/>
</dbReference>
<dbReference type="SFLD" id="SFLDS00003">
    <property type="entry name" value="Haloacid_Dehalogenase"/>
    <property type="match status" value="1"/>
</dbReference>
<evidence type="ECO:0000256" key="7">
    <source>
        <dbReference type="ARBA" id="ARBA00022723"/>
    </source>
</evidence>
<evidence type="ECO:0000313" key="15">
    <source>
        <dbReference type="EMBL" id="SDF61658.1"/>
    </source>
</evidence>
<dbReference type="NCBIfam" id="TIGR00338">
    <property type="entry name" value="serB"/>
    <property type="match status" value="1"/>
</dbReference>
<dbReference type="SFLD" id="SFLDG01136">
    <property type="entry name" value="C1.6:_Phosphoserine_Phosphatas"/>
    <property type="match status" value="1"/>
</dbReference>
<dbReference type="CDD" id="cd07500">
    <property type="entry name" value="HAD_PSP"/>
    <property type="match status" value="1"/>
</dbReference>
<dbReference type="SUPFAM" id="SSF56784">
    <property type="entry name" value="HAD-like"/>
    <property type="match status" value="1"/>
</dbReference>
<keyword evidence="9" id="KW-0460">Magnesium</keyword>
<keyword evidence="8" id="KW-0378">Hydrolase</keyword>